<evidence type="ECO:0000313" key="4">
    <source>
        <dbReference type="EMBL" id="KAK4346111.1"/>
    </source>
</evidence>
<feature type="compositionally biased region" description="Polar residues" evidence="1">
    <location>
        <begin position="10"/>
        <end position="22"/>
    </location>
</feature>
<name>A0AAE1R6G3_9SOLA</name>
<evidence type="ECO:0000313" key="5">
    <source>
        <dbReference type="Proteomes" id="UP001291623"/>
    </source>
</evidence>
<feature type="compositionally biased region" description="Low complexity" evidence="1">
    <location>
        <begin position="412"/>
        <end position="422"/>
    </location>
</feature>
<feature type="region of interest" description="Disordered" evidence="1">
    <location>
        <begin position="410"/>
        <end position="467"/>
    </location>
</feature>
<evidence type="ECO:0000256" key="2">
    <source>
        <dbReference type="SAM" id="Phobius"/>
    </source>
</evidence>
<feature type="region of interest" description="Disordered" evidence="1">
    <location>
        <begin position="1"/>
        <end position="25"/>
    </location>
</feature>
<comment type="caution">
    <text evidence="4">The sequence shown here is derived from an EMBL/GenBank/DDBJ whole genome shotgun (WGS) entry which is preliminary data.</text>
</comment>
<feature type="transmembrane region" description="Helical" evidence="2">
    <location>
        <begin position="44"/>
        <end position="64"/>
    </location>
</feature>
<dbReference type="Proteomes" id="UP001291623">
    <property type="component" value="Unassembled WGS sequence"/>
</dbReference>
<feature type="region of interest" description="Disordered" evidence="1">
    <location>
        <begin position="552"/>
        <end position="574"/>
    </location>
</feature>
<accession>A0AAE1R6G3</accession>
<evidence type="ECO:0000259" key="3">
    <source>
        <dbReference type="Pfam" id="PF23041"/>
    </source>
</evidence>
<dbReference type="Pfam" id="PF23041">
    <property type="entry name" value="DUF7036"/>
    <property type="match status" value="2"/>
</dbReference>
<reference evidence="4" key="1">
    <citation type="submission" date="2023-12" db="EMBL/GenBank/DDBJ databases">
        <title>Genome assembly of Anisodus tanguticus.</title>
        <authorList>
            <person name="Wang Y.-J."/>
        </authorList>
    </citation>
    <scope>NUCLEOTIDE SEQUENCE</scope>
    <source>
        <strain evidence="4">KB-2021</strain>
        <tissue evidence="4">Leaf</tissue>
    </source>
</reference>
<keyword evidence="5" id="KW-1185">Reference proteome</keyword>
<feature type="domain" description="DUF7036" evidence="3">
    <location>
        <begin position="186"/>
        <end position="277"/>
    </location>
</feature>
<dbReference type="AlphaFoldDB" id="A0AAE1R6G3"/>
<dbReference type="InterPro" id="IPR055464">
    <property type="entry name" value="DUF7036"/>
</dbReference>
<gene>
    <name evidence="4" type="ORF">RND71_036287</name>
</gene>
<keyword evidence="2" id="KW-1133">Transmembrane helix</keyword>
<proteinExistence type="predicted"/>
<feature type="compositionally biased region" description="Basic residues" evidence="1">
    <location>
        <begin position="432"/>
        <end position="444"/>
    </location>
</feature>
<evidence type="ECO:0000256" key="1">
    <source>
        <dbReference type="SAM" id="MobiDB-lite"/>
    </source>
</evidence>
<dbReference type="EMBL" id="JAVYJV010000019">
    <property type="protein sequence ID" value="KAK4346111.1"/>
    <property type="molecule type" value="Genomic_DNA"/>
</dbReference>
<dbReference type="PANTHER" id="PTHR33826:SF2">
    <property type="entry name" value="HYDROXYPROLINE-RICH GLYCOPROTEIN FAMILY PROTEIN"/>
    <property type="match status" value="1"/>
</dbReference>
<keyword evidence="2" id="KW-0812">Transmembrane</keyword>
<feature type="domain" description="DUF7036" evidence="3">
    <location>
        <begin position="310"/>
        <end position="400"/>
    </location>
</feature>
<sequence>MGKGEEEQSIPGTSLDAQGTTHNAEDNRCRGCCRFKGLVSFKCVFVLMLGMGVLVSAVFLLPFFKNGDLGDLNLDNKYKGTIFIAYLLEKSSVKVPFLWLTDLNKFKVVIFLRFGCLNGNIKVPFLLLTDQKQYVKVPFLWLTDLKKLKGSLGVTGKVTAMSPGGHGFKPWKQPLAEMQGHDIVASFMLEKPVSFVRDNILQLADDIFDEISVSNTKVDIISLENITGSNITEVVFAVDSEVKNTRVSLTALSLVRSELETVITGQSALHLTAPLFGNPFSFDVLKFRGGITVSPKQSGFPMQQVQILFNFTLNFSIDEIQDNFHELKSQLKSGLHLSSYENLYMSLTSRRGSTVDPPTIVQCKVLLAVGINPSSSRLKQLAHTIGFNSGNLGLNNTVFGRVKQVSLSSFLPHSRGSNSGSPSPSPAPLPHPHPHPHHHHHHHNRDSTLAPAISPAPKVEKGGSISRKVSPVSAPVFAPAPVHHKTCGAQPPCHFGRFPKKANRHHPYMVPARAPVPAPHITPSPHQQIHAQPPTPHVITASSPLPNVVYAHHVQPPPKSNSVAEPPDRFTSCE</sequence>
<organism evidence="4 5">
    <name type="scientific">Anisodus tanguticus</name>
    <dbReference type="NCBI Taxonomy" id="243964"/>
    <lineage>
        <taxon>Eukaryota</taxon>
        <taxon>Viridiplantae</taxon>
        <taxon>Streptophyta</taxon>
        <taxon>Embryophyta</taxon>
        <taxon>Tracheophyta</taxon>
        <taxon>Spermatophyta</taxon>
        <taxon>Magnoliopsida</taxon>
        <taxon>eudicotyledons</taxon>
        <taxon>Gunneridae</taxon>
        <taxon>Pentapetalae</taxon>
        <taxon>asterids</taxon>
        <taxon>lamiids</taxon>
        <taxon>Solanales</taxon>
        <taxon>Solanaceae</taxon>
        <taxon>Solanoideae</taxon>
        <taxon>Hyoscyameae</taxon>
        <taxon>Anisodus</taxon>
    </lineage>
</organism>
<protein>
    <recommendedName>
        <fullName evidence="3">DUF7036 domain-containing protein</fullName>
    </recommendedName>
</protein>
<dbReference type="PANTHER" id="PTHR33826">
    <property type="entry name" value="F20B24.21"/>
    <property type="match status" value="1"/>
</dbReference>
<keyword evidence="2" id="KW-0472">Membrane</keyword>